<dbReference type="SMART" id="SM00909">
    <property type="entry name" value="Germane"/>
    <property type="match status" value="1"/>
</dbReference>
<name>A0A143YCN6_9LACT</name>
<gene>
    <name evidence="5" type="ORF">SAMN05216375_11845</name>
    <name evidence="4" type="ORF">TR210_428</name>
</gene>
<keyword evidence="2" id="KW-0732">Signal</keyword>
<evidence type="ECO:0000313" key="4">
    <source>
        <dbReference type="EMBL" id="CZQ85109.1"/>
    </source>
</evidence>
<feature type="domain" description="GerMN" evidence="3">
    <location>
        <begin position="275"/>
        <end position="360"/>
    </location>
</feature>
<evidence type="ECO:0000313" key="5">
    <source>
        <dbReference type="EMBL" id="SEJ58932.1"/>
    </source>
</evidence>
<dbReference type="Proteomes" id="UP000076878">
    <property type="component" value="Unassembled WGS sequence"/>
</dbReference>
<dbReference type="Proteomes" id="UP000199280">
    <property type="component" value="Unassembled WGS sequence"/>
</dbReference>
<dbReference type="RefSeq" id="WP_068621080.1">
    <property type="nucleotide sequence ID" value="NZ_FJNB01000002.1"/>
</dbReference>
<dbReference type="STRING" id="640938.TR210_428"/>
<reference evidence="5 7" key="2">
    <citation type="submission" date="2016-10" db="EMBL/GenBank/DDBJ databases">
        <authorList>
            <person name="Varghese N."/>
            <person name="Submissions S."/>
        </authorList>
    </citation>
    <scope>NUCLEOTIDE SEQUENCE [LARGE SCALE GENOMIC DNA]</scope>
    <source>
        <strain evidence="5 7">DSM 22150</strain>
    </source>
</reference>
<organism evidence="4 6">
    <name type="scientific">Trichococcus ilyis</name>
    <dbReference type="NCBI Taxonomy" id="640938"/>
    <lineage>
        <taxon>Bacteria</taxon>
        <taxon>Bacillati</taxon>
        <taxon>Bacillota</taxon>
        <taxon>Bacilli</taxon>
        <taxon>Lactobacillales</taxon>
        <taxon>Carnobacteriaceae</taxon>
        <taxon>Trichococcus</taxon>
    </lineage>
</organism>
<feature type="signal peptide" evidence="2">
    <location>
        <begin position="1"/>
        <end position="24"/>
    </location>
</feature>
<proteinExistence type="predicted"/>
<evidence type="ECO:0000313" key="6">
    <source>
        <dbReference type="Proteomes" id="UP000076878"/>
    </source>
</evidence>
<sequence length="378" mass="40625">MRKKVSNLMVAVLVPLLASCSLFGGSDTDSSADSSAVSSVSSSVSSSTDNGSASSSSSEPAYAAAIEAYYPFSTSVFTKYLGKGNEYASFTVYPQYIEGNRMQITSNNGGTQIVTVLELADGELKEVFSRPETYFRENMLEKTASGDAANQLDILLKEPLEVGNSWVNPNGIPSEITNLTATIETPMGTFEALEVTTTYETSTTKDYYVKGMGLVKRVTDLGDGMTVSSSLEARNENVPETQQLRVFYPDSELMGLDTTSVDLSYATNDITRNILAEALKNVADAPGGRVIGPNVSINSLSLSEDGRVYVDFSQEFISEMNAGTSAESLILQGVVNTIGQYYGVQEVYLTVAGKPYESGHILMAEGAYFTVDYTNVNE</sequence>
<evidence type="ECO:0000256" key="1">
    <source>
        <dbReference type="SAM" id="MobiDB-lite"/>
    </source>
</evidence>
<keyword evidence="7" id="KW-1185">Reference proteome</keyword>
<feature type="region of interest" description="Disordered" evidence="1">
    <location>
        <begin position="34"/>
        <end position="57"/>
    </location>
</feature>
<evidence type="ECO:0000256" key="2">
    <source>
        <dbReference type="SAM" id="SignalP"/>
    </source>
</evidence>
<dbReference type="AlphaFoldDB" id="A0A143YCN6"/>
<dbReference type="OrthoDB" id="1683231at2"/>
<reference evidence="4 6" key="1">
    <citation type="submission" date="2016-02" db="EMBL/GenBank/DDBJ databases">
        <authorList>
            <person name="Wen L."/>
            <person name="He K."/>
            <person name="Yang H."/>
        </authorList>
    </citation>
    <scope>NUCLEOTIDE SEQUENCE [LARGE SCALE GENOMIC DNA]</scope>
    <source>
        <strain evidence="4">Trichococcus_R210</strain>
    </source>
</reference>
<dbReference type="InterPro" id="IPR019606">
    <property type="entry name" value="GerMN"/>
</dbReference>
<dbReference type="PROSITE" id="PS51257">
    <property type="entry name" value="PROKAR_LIPOPROTEIN"/>
    <property type="match status" value="1"/>
</dbReference>
<dbReference type="Pfam" id="PF10646">
    <property type="entry name" value="Germane"/>
    <property type="match status" value="1"/>
</dbReference>
<feature type="chain" id="PRO_5038511967" evidence="2">
    <location>
        <begin position="25"/>
        <end position="378"/>
    </location>
</feature>
<evidence type="ECO:0000313" key="7">
    <source>
        <dbReference type="Proteomes" id="UP000199280"/>
    </source>
</evidence>
<evidence type="ECO:0000259" key="3">
    <source>
        <dbReference type="SMART" id="SM00909"/>
    </source>
</evidence>
<dbReference type="Gene3D" id="2.40.360.20">
    <property type="match status" value="1"/>
</dbReference>
<protein>
    <submittedName>
        <fullName evidence="4">Sporulation and spore germination</fullName>
    </submittedName>
</protein>
<dbReference type="EMBL" id="FNYT01000018">
    <property type="protein sequence ID" value="SEJ58932.1"/>
    <property type="molecule type" value="Genomic_DNA"/>
</dbReference>
<dbReference type="EMBL" id="FJNB01000002">
    <property type="protein sequence ID" value="CZQ85109.1"/>
    <property type="molecule type" value="Genomic_DNA"/>
</dbReference>
<accession>A0A143YCN6</accession>